<evidence type="ECO:0000259" key="3">
    <source>
        <dbReference type="PROSITE" id="PS50160"/>
    </source>
</evidence>
<dbReference type="GO" id="GO:0006310">
    <property type="term" value="P:DNA recombination"/>
    <property type="evidence" value="ECO:0007669"/>
    <property type="project" value="InterPro"/>
</dbReference>
<dbReference type="CDD" id="cd07906">
    <property type="entry name" value="Adenylation_DNA_ligase_LigD_LigC"/>
    <property type="match status" value="1"/>
</dbReference>
<evidence type="ECO:0000256" key="2">
    <source>
        <dbReference type="ARBA" id="ARBA00022598"/>
    </source>
</evidence>
<dbReference type="Gene3D" id="3.30.470.30">
    <property type="entry name" value="DNA ligase/mRNA capping enzyme"/>
    <property type="match status" value="1"/>
</dbReference>
<organism evidence="4">
    <name type="scientific">Mesorhizobium sp. WSM2240</name>
    <dbReference type="NCBI Taxonomy" id="3228851"/>
    <lineage>
        <taxon>Bacteria</taxon>
        <taxon>Pseudomonadati</taxon>
        <taxon>Pseudomonadota</taxon>
        <taxon>Alphaproteobacteria</taxon>
        <taxon>Hyphomicrobiales</taxon>
        <taxon>Phyllobacteriaceae</taxon>
        <taxon>Mesorhizobium</taxon>
    </lineage>
</organism>
<gene>
    <name evidence="4" type="ORF">ABVK50_30485</name>
</gene>
<accession>A0AAU8D1P7</accession>
<protein>
    <submittedName>
        <fullName evidence="4">RNA ligase family protein</fullName>
    </submittedName>
</protein>
<sequence>MDQPPEGEGWIHEVKFDGYRGQIVVQNGEACVYTRNGHDWSAKLWPIALAGQGLPCRSAIIDGEIVVPDEIGASDFNAIGRAIRSEPSRLSFVAFDLLHFDGDDLRAKPLIERRQKLAELVRDKPGRIQFSESFEGDAAAIFRVVEQMGLEGIVSKRTDSRYRSGQSKAWLKAKCFVESDFELLGVVREPGQAAQALMATPDRKYVGSAIVALKGARRERLWERVKTSPGPAPKGLRKAGAQWVQPGLVGRVRFVRGEGGLRNATLTDVREELSEPGTVAPLRH</sequence>
<evidence type="ECO:0000256" key="1">
    <source>
        <dbReference type="ARBA" id="ARBA00007572"/>
    </source>
</evidence>
<dbReference type="Pfam" id="PF01068">
    <property type="entry name" value="DNA_ligase_A_M"/>
    <property type="match status" value="1"/>
</dbReference>
<dbReference type="AlphaFoldDB" id="A0AAU8D1P7"/>
<keyword evidence="4" id="KW-0614">Plasmid</keyword>
<dbReference type="PANTHER" id="PTHR45674">
    <property type="entry name" value="DNA LIGASE 1/3 FAMILY MEMBER"/>
    <property type="match status" value="1"/>
</dbReference>
<dbReference type="RefSeq" id="WP_353646670.1">
    <property type="nucleotide sequence ID" value="NZ_CP159256.1"/>
</dbReference>
<name>A0AAU8D1P7_9HYPH</name>
<dbReference type="InterPro" id="IPR012310">
    <property type="entry name" value="DNA_ligase_ATP-dep_cent"/>
</dbReference>
<dbReference type="PROSITE" id="PS50160">
    <property type="entry name" value="DNA_LIGASE_A3"/>
    <property type="match status" value="1"/>
</dbReference>
<dbReference type="SUPFAM" id="SSF56091">
    <property type="entry name" value="DNA ligase/mRNA capping enzyme, catalytic domain"/>
    <property type="match status" value="1"/>
</dbReference>
<geneLocation type="plasmid" evidence="4">
    <name>pMk2240A</name>
</geneLocation>
<comment type="similarity">
    <text evidence="1">Belongs to the ATP-dependent DNA ligase family.</text>
</comment>
<reference evidence="4" key="1">
    <citation type="submission" date="2024-06" db="EMBL/GenBank/DDBJ databases">
        <title>Mesorhizobium karijinii sp. nov., a symbiont of the iconic Swainsona formosa from arid Australia.</title>
        <authorList>
            <person name="Hill Y.J."/>
            <person name="Watkin E.L.J."/>
            <person name="O'Hara G.W."/>
            <person name="Terpolilli J."/>
            <person name="Tye M.L."/>
            <person name="Kohlmeier M.G."/>
        </authorList>
    </citation>
    <scope>NUCLEOTIDE SEQUENCE</scope>
    <source>
        <strain evidence="4">WSM2240</strain>
        <plasmid evidence="4">pMk2240A</plasmid>
    </source>
</reference>
<dbReference type="PANTHER" id="PTHR45674:SF4">
    <property type="entry name" value="DNA LIGASE 1"/>
    <property type="match status" value="1"/>
</dbReference>
<dbReference type="EMBL" id="CP159256">
    <property type="protein sequence ID" value="XCG52468.1"/>
    <property type="molecule type" value="Genomic_DNA"/>
</dbReference>
<dbReference type="GO" id="GO:0005524">
    <property type="term" value="F:ATP binding"/>
    <property type="evidence" value="ECO:0007669"/>
    <property type="project" value="InterPro"/>
</dbReference>
<evidence type="ECO:0000313" key="4">
    <source>
        <dbReference type="EMBL" id="XCG52468.1"/>
    </source>
</evidence>
<keyword evidence="2 4" id="KW-0436">Ligase</keyword>
<feature type="domain" description="ATP-dependent DNA ligase family profile" evidence="3">
    <location>
        <begin position="83"/>
        <end position="174"/>
    </location>
</feature>
<proteinExistence type="inferred from homology"/>
<dbReference type="GO" id="GO:0006281">
    <property type="term" value="P:DNA repair"/>
    <property type="evidence" value="ECO:0007669"/>
    <property type="project" value="InterPro"/>
</dbReference>
<dbReference type="InterPro" id="IPR050191">
    <property type="entry name" value="ATP-dep_DNA_ligase"/>
</dbReference>
<dbReference type="Gene3D" id="3.30.1490.70">
    <property type="match status" value="1"/>
</dbReference>
<dbReference type="GO" id="GO:0003910">
    <property type="term" value="F:DNA ligase (ATP) activity"/>
    <property type="evidence" value="ECO:0007669"/>
    <property type="project" value="InterPro"/>
</dbReference>